<accession>A0A974E3A4</accession>
<dbReference type="Gene3D" id="1.25.40.10">
    <property type="entry name" value="Tetratricopeptide repeat domain"/>
    <property type="match status" value="1"/>
</dbReference>
<reference evidence="5" key="1">
    <citation type="journal article" date="2016" name="Nature">
        <title>Genome evolution in the allotetraploid frog Xenopus laevis.</title>
        <authorList>
            <person name="Session A.M."/>
            <person name="Uno Y."/>
            <person name="Kwon T."/>
            <person name="Chapman J.A."/>
            <person name="Toyoda A."/>
            <person name="Takahashi S."/>
            <person name="Fukui A."/>
            <person name="Hikosaka A."/>
            <person name="Suzuki A."/>
            <person name="Kondo M."/>
            <person name="van Heeringen S.J."/>
            <person name="Quigley I."/>
            <person name="Heinz S."/>
            <person name="Ogino H."/>
            <person name="Ochi H."/>
            <person name="Hellsten U."/>
            <person name="Lyons J.B."/>
            <person name="Simakov O."/>
            <person name="Putnam N."/>
            <person name="Stites J."/>
            <person name="Kuroki Y."/>
            <person name="Tanaka T."/>
            <person name="Michiue T."/>
            <person name="Watanabe M."/>
            <person name="Bogdanovic O."/>
            <person name="Lister R."/>
            <person name="Georgiou G."/>
            <person name="Paranjpe S.S."/>
            <person name="van Kruijsbergen I."/>
            <person name="Shu S."/>
            <person name="Carlson J."/>
            <person name="Kinoshita T."/>
            <person name="Ohta Y."/>
            <person name="Mawaribuchi S."/>
            <person name="Jenkins J."/>
            <person name="Grimwood J."/>
            <person name="Schmutz J."/>
            <person name="Mitros T."/>
            <person name="Mozaffari S.V."/>
            <person name="Suzuki Y."/>
            <person name="Haramoto Y."/>
            <person name="Yamamoto T.S."/>
            <person name="Takagi C."/>
            <person name="Heald R."/>
            <person name="Miller K."/>
            <person name="Haudenschild C."/>
            <person name="Kitzman J."/>
            <person name="Nakayama T."/>
            <person name="Izutsu Y."/>
            <person name="Robert J."/>
            <person name="Fortriede J."/>
            <person name="Burns K."/>
            <person name="Lotay V."/>
            <person name="Karimi K."/>
            <person name="Yasuoka Y."/>
            <person name="Dichmann D.S."/>
            <person name="Flajnik M.F."/>
            <person name="Houston D.W."/>
            <person name="Shendure J."/>
            <person name="DuPasquier L."/>
            <person name="Vize P.D."/>
            <person name="Zorn A.M."/>
            <person name="Ito M."/>
            <person name="Marcotte E.M."/>
            <person name="Wallingford J.B."/>
            <person name="Ito Y."/>
            <person name="Asashima M."/>
            <person name="Ueno N."/>
            <person name="Matsuda Y."/>
            <person name="Veenstra G.J."/>
            <person name="Fujiyama A."/>
            <person name="Harland R.M."/>
            <person name="Taira M."/>
            <person name="Rokhsar D.S."/>
        </authorList>
    </citation>
    <scope>NUCLEOTIDE SEQUENCE [LARGE SCALE GENOMIC DNA]</scope>
    <source>
        <strain evidence="5">J</strain>
    </source>
</reference>
<keyword evidence="2" id="KW-0802">TPR repeat</keyword>
<feature type="compositionally biased region" description="Pro residues" evidence="3">
    <location>
        <begin position="1"/>
        <end position="11"/>
    </location>
</feature>
<dbReference type="PANTHER" id="PTHR22904:SF523">
    <property type="entry name" value="STRESS-INDUCED-PHOSPHOPROTEIN 1"/>
    <property type="match status" value="1"/>
</dbReference>
<organism evidence="4 5">
    <name type="scientific">Xenopus laevis</name>
    <name type="common">African clawed frog</name>
    <dbReference type="NCBI Taxonomy" id="8355"/>
    <lineage>
        <taxon>Eukaryota</taxon>
        <taxon>Metazoa</taxon>
        <taxon>Chordata</taxon>
        <taxon>Craniata</taxon>
        <taxon>Vertebrata</taxon>
        <taxon>Euteleostomi</taxon>
        <taxon>Amphibia</taxon>
        <taxon>Batrachia</taxon>
        <taxon>Anura</taxon>
        <taxon>Pipoidea</taxon>
        <taxon>Pipidae</taxon>
        <taxon>Xenopodinae</taxon>
        <taxon>Xenopus</taxon>
        <taxon>Xenopus</taxon>
    </lineage>
</organism>
<feature type="non-terminal residue" evidence="4">
    <location>
        <position position="132"/>
    </location>
</feature>
<name>A0A974E3A4_XENLA</name>
<feature type="region of interest" description="Disordered" evidence="3">
    <location>
        <begin position="1"/>
        <end position="20"/>
    </location>
</feature>
<evidence type="ECO:0000313" key="4">
    <source>
        <dbReference type="EMBL" id="OCU01752.1"/>
    </source>
</evidence>
<proteinExistence type="predicted"/>
<evidence type="ECO:0000256" key="1">
    <source>
        <dbReference type="ARBA" id="ARBA00022737"/>
    </source>
</evidence>
<protein>
    <submittedName>
        <fullName evidence="4">Uncharacterized protein</fullName>
    </submittedName>
</protein>
<sequence>MPPPTPCPGPAHTPSRHRPPLRLPDSVHYPPNAGVLCFPAVVIVAKAFGGKVVDSSVLSKEEFIEKVRHSNEACKNGDFQLAINLYTETLQVDPQNCILYSNRSAAFLKIQQFEKSLDDAIKARLLNPKWPK</sequence>
<dbReference type="EMBL" id="CM004466">
    <property type="protein sequence ID" value="OCU01752.1"/>
    <property type="molecule type" value="Genomic_DNA"/>
</dbReference>
<dbReference type="Proteomes" id="UP000694892">
    <property type="component" value="Chromosome 1L"/>
</dbReference>
<evidence type="ECO:0000256" key="3">
    <source>
        <dbReference type="SAM" id="MobiDB-lite"/>
    </source>
</evidence>
<dbReference type="SUPFAM" id="SSF48452">
    <property type="entry name" value="TPR-like"/>
    <property type="match status" value="1"/>
</dbReference>
<dbReference type="PANTHER" id="PTHR22904">
    <property type="entry name" value="TPR REPEAT CONTAINING PROTEIN"/>
    <property type="match status" value="1"/>
</dbReference>
<keyword evidence="1" id="KW-0677">Repeat</keyword>
<evidence type="ECO:0000313" key="5">
    <source>
        <dbReference type="Proteomes" id="UP000694892"/>
    </source>
</evidence>
<dbReference type="GO" id="GO:0051879">
    <property type="term" value="F:Hsp90 protein binding"/>
    <property type="evidence" value="ECO:0007669"/>
    <property type="project" value="TreeGrafter"/>
</dbReference>
<gene>
    <name evidence="4" type="ORF">XELAEV_18007528mg</name>
</gene>
<evidence type="ECO:0000256" key="2">
    <source>
        <dbReference type="ARBA" id="ARBA00022803"/>
    </source>
</evidence>
<dbReference type="AlphaFoldDB" id="A0A974E3A4"/>
<dbReference type="InterPro" id="IPR011990">
    <property type="entry name" value="TPR-like_helical_dom_sf"/>
</dbReference>